<dbReference type="AlphaFoldDB" id="A0A1S9ISH9"/>
<proteinExistence type="predicted"/>
<accession>A0A1S9ISH9</accession>
<sequence>MSFRLNKTNVCFRHEAFRLPGLYIARKAMHIVGIIQRIRQKDPTMGCDYAIWLRMISRCYGDNLLIQ</sequence>
<comment type="caution">
    <text evidence="1">The sequence shown here is derived from an EMBL/GenBank/DDBJ whole genome shotgun (WGS) entry which is preliminary data.</text>
</comment>
<evidence type="ECO:0000313" key="1">
    <source>
        <dbReference type="EMBL" id="OOO73618.1"/>
    </source>
</evidence>
<reference evidence="1" key="1">
    <citation type="submission" date="2017-02" db="EMBL/GenBank/DDBJ databases">
        <title>Shigella draft genomes.</title>
        <authorList>
            <person name="Weis A.M."/>
            <person name="Weimer B.C."/>
            <person name="Gilpin B."/>
        </authorList>
    </citation>
    <scope>NUCLEOTIDE SEQUENCE [LARGE SCALE GENOMIC DNA]</scope>
    <source>
        <strain evidence="1">BCW_4868</strain>
    </source>
</reference>
<gene>
    <name evidence="1" type="ORF">AJR17_026130</name>
</gene>
<organism evidence="1">
    <name type="scientific">Shigella boydii</name>
    <dbReference type="NCBI Taxonomy" id="621"/>
    <lineage>
        <taxon>Bacteria</taxon>
        <taxon>Pseudomonadati</taxon>
        <taxon>Pseudomonadota</taxon>
        <taxon>Gammaproteobacteria</taxon>
        <taxon>Enterobacterales</taxon>
        <taxon>Enterobacteriaceae</taxon>
        <taxon>Shigella</taxon>
    </lineage>
</organism>
<dbReference type="EMBL" id="MSJS02000194">
    <property type="protein sequence ID" value="OOO73618.1"/>
    <property type="molecule type" value="Genomic_DNA"/>
</dbReference>
<dbReference type="Proteomes" id="UP000868349">
    <property type="component" value="Unassembled WGS sequence"/>
</dbReference>
<protein>
    <submittedName>
        <fullName evidence="1">Uncharacterized protein</fullName>
    </submittedName>
</protein>
<name>A0A1S9ISH9_SHIBO</name>